<comment type="caution">
    <text evidence="4">The sequence shown here is derived from an EMBL/GenBank/DDBJ whole genome shotgun (WGS) entry which is preliminary data.</text>
</comment>
<dbReference type="GO" id="GO:0032259">
    <property type="term" value="P:methylation"/>
    <property type="evidence" value="ECO:0007669"/>
    <property type="project" value="UniProtKB-KW"/>
</dbReference>
<dbReference type="GO" id="GO:0008168">
    <property type="term" value="F:methyltransferase activity"/>
    <property type="evidence" value="ECO:0007669"/>
    <property type="project" value="UniProtKB-KW"/>
</dbReference>
<evidence type="ECO:0000313" key="5">
    <source>
        <dbReference type="Proteomes" id="UP000646659"/>
    </source>
</evidence>
<evidence type="ECO:0000256" key="3">
    <source>
        <dbReference type="ARBA" id="ARBA00022679"/>
    </source>
</evidence>
<evidence type="ECO:0000256" key="2">
    <source>
        <dbReference type="ARBA" id="ARBA00022603"/>
    </source>
</evidence>
<evidence type="ECO:0000313" key="4">
    <source>
        <dbReference type="EMBL" id="MBE2899426.1"/>
    </source>
</evidence>
<dbReference type="OrthoDB" id="53227at2157"/>
<keyword evidence="3 4" id="KW-0808">Transferase</keyword>
<protein>
    <submittedName>
        <fullName evidence="4">Methyltransferase</fullName>
    </submittedName>
</protein>
<dbReference type="Gene3D" id="3.40.718.10">
    <property type="entry name" value="Isopropylmalate Dehydrogenase"/>
    <property type="match status" value="1"/>
</dbReference>
<dbReference type="RefSeq" id="WP_192961222.1">
    <property type="nucleotide sequence ID" value="NZ_QKOF01000003.1"/>
</dbReference>
<dbReference type="InterPro" id="IPR016764">
    <property type="entry name" value="MeTrfase_MtxX_xsu"/>
</dbReference>
<dbReference type="SUPFAM" id="SSF53659">
    <property type="entry name" value="Isocitrate/Isopropylmalate dehydrogenase-like"/>
    <property type="match status" value="1"/>
</dbReference>
<organism evidence="4 5">
    <name type="scientific">Methanothermobacter thermautotrophicus</name>
    <name type="common">Methanobacterium thermoformicicum</name>
    <dbReference type="NCBI Taxonomy" id="145262"/>
    <lineage>
        <taxon>Archaea</taxon>
        <taxon>Methanobacteriati</taxon>
        <taxon>Methanobacteriota</taxon>
        <taxon>Methanomada group</taxon>
        <taxon>Methanobacteria</taxon>
        <taxon>Methanobacteriales</taxon>
        <taxon>Methanobacteriaceae</taxon>
        <taxon>Methanothermobacter</taxon>
    </lineage>
</organism>
<reference evidence="4" key="1">
    <citation type="submission" date="2018-06" db="EMBL/GenBank/DDBJ databases">
        <title>Draft genome sequence of Methanothermobacter thermautotrophicus Strain WHS, a thermophilic, hydrogenotrophic methanogen isolated from Washburn Hot Springs in Yellowstone National Park, USA.</title>
        <authorList>
            <person name="Mckay L.J."/>
            <person name="Klingelsmith K."/>
            <person name="Inskeep W.P."/>
            <person name="Fields M.W."/>
        </authorList>
    </citation>
    <scope>NUCLEOTIDE SEQUENCE</scope>
    <source>
        <strain evidence="4">WHS</strain>
    </source>
</reference>
<name>A0A842YJ99_METTF</name>
<proteinExistence type="inferred from homology"/>
<dbReference type="PIRSF" id="PIRSF019709">
    <property type="entry name" value="Methyltransf_MtxX"/>
    <property type="match status" value="1"/>
</dbReference>
<gene>
    <name evidence="4" type="ORF">DNK57_01090</name>
</gene>
<keyword evidence="2 4" id="KW-0489">Methyltransferase</keyword>
<sequence length="235" mass="25681">MRIVAGVGENRNMERAASLVDFEVELVHSEEEFIEELRRGGDAYVRGSLPAASIMAELRGGGPLNRASWIEVGDTGFLLSPVGIDEGRTVDDRFKIAVSASEFLQRTGKEPKVGVISGGRRGDLGRSPEVDRSIHEGELLTSMIKDKYRVRHYHILIEEAVADGCNVIIAPDGITGNLIFRSLVLVGTARSYGAVALGFNGIFVDTSRSQTVEGYLRALEFAHWLAMGWNENCES</sequence>
<evidence type="ECO:0000256" key="1">
    <source>
        <dbReference type="ARBA" id="ARBA00009125"/>
    </source>
</evidence>
<dbReference type="NCBIfam" id="TIGR03270">
    <property type="entry name" value="methan_mark_4"/>
    <property type="match status" value="1"/>
</dbReference>
<dbReference type="Proteomes" id="UP000646659">
    <property type="component" value="Unassembled WGS sequence"/>
</dbReference>
<dbReference type="AlphaFoldDB" id="A0A842YJ99"/>
<accession>A0A842YJ99</accession>
<dbReference type="EMBL" id="QKOF01000003">
    <property type="protein sequence ID" value="MBE2899426.1"/>
    <property type="molecule type" value="Genomic_DNA"/>
</dbReference>
<comment type="similarity">
    <text evidence="1">Belongs to the MtxX family.</text>
</comment>